<dbReference type="RefSeq" id="WP_166854836.1">
    <property type="nucleotide sequence ID" value="NZ_CP063989.1"/>
</dbReference>
<sequence>MSVDVTSMTAEDVPADGTASANGLIVMSYETGALPLDPYVQPDVRLQGYAHDVAMALCMKTEGYHYPVIEFDWNSPDATPSTRYRRARTPEEAQLYGYRLSPSDGDPRVREAGDYISSQPAAYQTQLGACADSVSEMDMFSTVVVGTNAEIAGIEENRPLRDAMQQWRDCMMPLGIPDLPEDHPGLAPSLASTWELNLPDSNALIDLTSLTSEEVTIAVQDAQCNASSGYDRLRYGLYWAAEDQILAENGPEYAARREQIAAQEQVFKDYILEHRDEL</sequence>
<proteinExistence type="predicted"/>
<dbReference type="AlphaFoldDB" id="A0A7T0LJ36"/>
<dbReference type="KEGG" id="arep:ID810_07110"/>
<gene>
    <name evidence="1" type="ORF">ID810_07110</name>
</gene>
<dbReference type="EMBL" id="CP063989">
    <property type="protein sequence ID" value="QPL04572.1"/>
    <property type="molecule type" value="Genomic_DNA"/>
</dbReference>
<name>A0A7T0LJ36_9ACTO</name>
<dbReference type="Proteomes" id="UP000594637">
    <property type="component" value="Chromosome"/>
</dbReference>
<keyword evidence="2" id="KW-1185">Reference proteome</keyword>
<evidence type="ECO:0000313" key="2">
    <source>
        <dbReference type="Proteomes" id="UP000594637"/>
    </source>
</evidence>
<organism evidence="1 2">
    <name type="scientific">Actinomyces respiraculi</name>
    <dbReference type="NCBI Taxonomy" id="2744574"/>
    <lineage>
        <taxon>Bacteria</taxon>
        <taxon>Bacillati</taxon>
        <taxon>Actinomycetota</taxon>
        <taxon>Actinomycetes</taxon>
        <taxon>Actinomycetales</taxon>
        <taxon>Actinomycetaceae</taxon>
        <taxon>Actinomyces</taxon>
    </lineage>
</organism>
<evidence type="ECO:0000313" key="1">
    <source>
        <dbReference type="EMBL" id="QPL04572.1"/>
    </source>
</evidence>
<protein>
    <submittedName>
        <fullName evidence="1">Uncharacterized protein</fullName>
    </submittedName>
</protein>
<reference evidence="1 2" key="1">
    <citation type="submission" date="2020-11" db="EMBL/GenBank/DDBJ databases">
        <title>Actinomyces sp. ZJ750.</title>
        <authorList>
            <person name="Zhou J."/>
        </authorList>
    </citation>
    <scope>NUCLEOTIDE SEQUENCE [LARGE SCALE GENOMIC DNA]</scope>
    <source>
        <strain evidence="1 2">ZJ750</strain>
    </source>
</reference>
<accession>A0A7T0LJ36</accession>